<feature type="transmembrane region" description="Helical" evidence="2">
    <location>
        <begin position="822"/>
        <end position="846"/>
    </location>
</feature>
<feature type="compositionally biased region" description="Basic residues" evidence="1">
    <location>
        <begin position="1"/>
        <end position="10"/>
    </location>
</feature>
<keyword evidence="2" id="KW-1133">Transmembrane helix</keyword>
<reference evidence="3" key="1">
    <citation type="submission" date="2023-06" db="EMBL/GenBank/DDBJ databases">
        <title>Survivors Of The Sea: Transcriptome response of Skeletonema marinoi to long-term dormancy.</title>
        <authorList>
            <person name="Pinder M.I.M."/>
            <person name="Kourtchenko O."/>
            <person name="Robertson E.K."/>
            <person name="Larsson T."/>
            <person name="Maumus F."/>
            <person name="Osuna-Cruz C.M."/>
            <person name="Vancaester E."/>
            <person name="Stenow R."/>
            <person name="Vandepoele K."/>
            <person name="Ploug H."/>
            <person name="Bruchert V."/>
            <person name="Godhe A."/>
            <person name="Topel M."/>
        </authorList>
    </citation>
    <scope>NUCLEOTIDE SEQUENCE</scope>
    <source>
        <strain evidence="3">R05AC</strain>
    </source>
</reference>
<keyword evidence="4" id="KW-1185">Reference proteome</keyword>
<evidence type="ECO:0000313" key="4">
    <source>
        <dbReference type="Proteomes" id="UP001224775"/>
    </source>
</evidence>
<evidence type="ECO:0000313" key="3">
    <source>
        <dbReference type="EMBL" id="KAK1744421.1"/>
    </source>
</evidence>
<evidence type="ECO:0000256" key="1">
    <source>
        <dbReference type="SAM" id="MobiDB-lite"/>
    </source>
</evidence>
<feature type="region of interest" description="Disordered" evidence="1">
    <location>
        <begin position="1"/>
        <end position="152"/>
    </location>
</feature>
<name>A0AAD8YFY6_9STRA</name>
<accession>A0AAD8YFY6</accession>
<keyword evidence="2" id="KW-0472">Membrane</keyword>
<sequence length="956" mass="106840">MPPKKKTNTKRSKEGSATTNIIISSTTKEERIQRREEKKLERQERKRLAEEKRDARKLVLLQKKRKRNERGGGGTEQIITSASSSSSVTPSPIGMRHGNERANEHKKQKSSDQNDNDTSNQQLTINGLPADPKGKATKSSTSAPTRRNSNHVYEITMAKDLQDEAAKKQSDENMLWRRCLKAKEEEGGGKKKKKKNRGGGEDRFESMIRQDVIGNELECSEADQQTFNDTLLGPQNVIALQTEALILQLHTTEAIQDAFIIALDYTPRPSFSIDDLLEDLESAAVDLLACISLDENSRQQDGTKCSPNLAKMVNDFHDDAVFKVEVLKLSLRDYRDRMIQYKKNVDTAYKVAKAFYDGVNNVVTQAIIGLFTGNWFDISATDFLAVDVAFPDVDSIFTSIGNFESIDSLWSQMVPNVDDYYGNLAYISDGLKTRFDDMIDGVGDAYKSMARMVPGSLVQDYDPPQYVGAIDVHSNPEEEALLFTLGLFSGIGGGQYDEDQLDMNVPTFNTTEIRNKVTNIELDFEGFQQPDFDFDLCDGFVLADYIFRAYISLRLISKYWSTTSLAMPQIDIRSNKATKNPFRHPVLAAVSFITSPIGGFMIFVTSSAWLIGIIAALYVPLLQQYSSGCMRLGDGTFLTNNLYSFAYNHAYQDGSGLLVEGMDAYDIKRGDSCNARYASSVTLQNNMNANLTAYTNFYQELSQNMGLSRRCVDSNELDSLFQDACCGLETYPECQSAGSQPLCPMDERLDSPLPFELPGTVLNDASCSVEVDGSDWILNDAVFDCESIPTCSIECEPPRKQLLNDASERCGCTFEWYIHSQWMGTALAFVIYLCMNIARVLFFAGLTRILWKQIHPERFTVVATCNSDGALVTSTHVSGNSHQDLMLAIQTKSNKSQDEATSHNELSATLNAKLDRCIRNFYRVGVALLVASIVVNMMWLSFVLLISRSLTPRVWL</sequence>
<feature type="compositionally biased region" description="Basic and acidic residues" evidence="1">
    <location>
        <begin position="27"/>
        <end position="57"/>
    </location>
</feature>
<feature type="region of interest" description="Disordered" evidence="1">
    <location>
        <begin position="184"/>
        <end position="205"/>
    </location>
</feature>
<feature type="compositionally biased region" description="Low complexity" evidence="1">
    <location>
        <begin position="80"/>
        <end position="92"/>
    </location>
</feature>
<feature type="compositionally biased region" description="Low complexity" evidence="1">
    <location>
        <begin position="16"/>
        <end position="26"/>
    </location>
</feature>
<feature type="transmembrane region" description="Helical" evidence="2">
    <location>
        <begin position="921"/>
        <end position="946"/>
    </location>
</feature>
<feature type="compositionally biased region" description="Polar residues" evidence="1">
    <location>
        <begin position="137"/>
        <end position="151"/>
    </location>
</feature>
<feature type="compositionally biased region" description="Polar residues" evidence="1">
    <location>
        <begin position="113"/>
        <end position="125"/>
    </location>
</feature>
<keyword evidence="2" id="KW-0812">Transmembrane</keyword>
<proteinExistence type="predicted"/>
<comment type="caution">
    <text evidence="3">The sequence shown here is derived from an EMBL/GenBank/DDBJ whole genome shotgun (WGS) entry which is preliminary data.</text>
</comment>
<feature type="compositionally biased region" description="Basic and acidic residues" evidence="1">
    <location>
        <begin position="97"/>
        <end position="112"/>
    </location>
</feature>
<protein>
    <submittedName>
        <fullName evidence="3">Uncharacterized protein</fullName>
    </submittedName>
</protein>
<organism evidence="3 4">
    <name type="scientific">Skeletonema marinoi</name>
    <dbReference type="NCBI Taxonomy" id="267567"/>
    <lineage>
        <taxon>Eukaryota</taxon>
        <taxon>Sar</taxon>
        <taxon>Stramenopiles</taxon>
        <taxon>Ochrophyta</taxon>
        <taxon>Bacillariophyta</taxon>
        <taxon>Coscinodiscophyceae</taxon>
        <taxon>Thalassiosirophycidae</taxon>
        <taxon>Thalassiosirales</taxon>
        <taxon>Skeletonemataceae</taxon>
        <taxon>Skeletonema</taxon>
        <taxon>Skeletonema marinoi-dohrnii complex</taxon>
    </lineage>
</organism>
<dbReference type="Proteomes" id="UP001224775">
    <property type="component" value="Unassembled WGS sequence"/>
</dbReference>
<evidence type="ECO:0000256" key="2">
    <source>
        <dbReference type="SAM" id="Phobius"/>
    </source>
</evidence>
<dbReference type="AlphaFoldDB" id="A0AAD8YFY6"/>
<feature type="transmembrane region" description="Helical" evidence="2">
    <location>
        <begin position="586"/>
        <end position="619"/>
    </location>
</feature>
<dbReference type="EMBL" id="JATAAI010000007">
    <property type="protein sequence ID" value="KAK1744421.1"/>
    <property type="molecule type" value="Genomic_DNA"/>
</dbReference>
<gene>
    <name evidence="3" type="ORF">QTG54_004954</name>
</gene>